<comment type="caution">
    <text evidence="3">The sequence shown here is derived from an EMBL/GenBank/DDBJ whole genome shotgun (WGS) entry which is preliminary data.</text>
</comment>
<gene>
    <name evidence="3" type="ORF">GNI_059020</name>
</gene>
<dbReference type="EMBL" id="AFNH02000449">
    <property type="protein sequence ID" value="EZG69241.1"/>
    <property type="molecule type" value="Genomic_DNA"/>
</dbReference>
<dbReference type="GeneID" id="22912157"/>
<evidence type="ECO:0000313" key="3">
    <source>
        <dbReference type="EMBL" id="EZG69241.1"/>
    </source>
</evidence>
<feature type="domain" description="DUF4139" evidence="2">
    <location>
        <begin position="466"/>
        <end position="757"/>
    </location>
</feature>
<evidence type="ECO:0000313" key="4">
    <source>
        <dbReference type="Proteomes" id="UP000019763"/>
    </source>
</evidence>
<name>A0A023B8J3_GRENI</name>
<feature type="compositionally biased region" description="Low complexity" evidence="1">
    <location>
        <begin position="286"/>
        <end position="297"/>
    </location>
</feature>
<feature type="compositionally biased region" description="Gly residues" evidence="1">
    <location>
        <begin position="159"/>
        <end position="178"/>
    </location>
</feature>
<organism evidence="3 4">
    <name type="scientific">Gregarina niphandrodes</name>
    <name type="common">Septate eugregarine</name>
    <dbReference type="NCBI Taxonomy" id="110365"/>
    <lineage>
        <taxon>Eukaryota</taxon>
        <taxon>Sar</taxon>
        <taxon>Alveolata</taxon>
        <taxon>Apicomplexa</taxon>
        <taxon>Conoidasida</taxon>
        <taxon>Gregarinasina</taxon>
        <taxon>Eugregarinorida</taxon>
        <taxon>Gregarinidae</taxon>
        <taxon>Gregarina</taxon>
    </lineage>
</organism>
<feature type="region of interest" description="Disordered" evidence="1">
    <location>
        <begin position="159"/>
        <end position="204"/>
    </location>
</feature>
<protein>
    <recommendedName>
        <fullName evidence="2">DUF4139 domain-containing protein</fullName>
    </recommendedName>
</protein>
<accession>A0A023B8J3</accession>
<evidence type="ECO:0000259" key="2">
    <source>
        <dbReference type="Pfam" id="PF13598"/>
    </source>
</evidence>
<dbReference type="PANTHER" id="PTHR31005">
    <property type="entry name" value="DUF4139 DOMAIN-CONTAINING PROTEIN"/>
    <property type="match status" value="1"/>
</dbReference>
<dbReference type="OrthoDB" id="10068793at2759"/>
<dbReference type="InterPro" id="IPR037291">
    <property type="entry name" value="DUF4139"/>
</dbReference>
<dbReference type="InterPro" id="IPR011935">
    <property type="entry name" value="CHP02231"/>
</dbReference>
<dbReference type="RefSeq" id="XP_011134456.1">
    <property type="nucleotide sequence ID" value="XM_011136154.1"/>
</dbReference>
<dbReference type="VEuPathDB" id="CryptoDB:GNI_059020"/>
<dbReference type="AlphaFoldDB" id="A0A023B8J3"/>
<evidence type="ECO:0000256" key="1">
    <source>
        <dbReference type="SAM" id="MobiDB-lite"/>
    </source>
</evidence>
<feature type="region of interest" description="Disordered" evidence="1">
    <location>
        <begin position="263"/>
        <end position="313"/>
    </location>
</feature>
<sequence>MKVYEAVIYRNGSTVVRAKCEGMCVRRDAPATTLTIRAPYVFATRPSDKLAVTSCSPSCRVVKSELVKRHVTREALIETLSPEIRDLYATLKLKLREHATQCNQLQCLESRKEALEKLADNMADPRAIVSAMGFMKRPFRYGPGPWMRGPGPCMRGRGGPWMRGRGGPGMRGRGGPGVNGRCARGPGREGRGRQGRGRQFQGAPVFDRTVDNAMVLEEEDCGPEEPLDQRLNPVTAVGNDTAIDQEVASDDSSSFSEELAELAWGDGDGNGDDESQEDGEGEDGAKGTAEATETAETSGRKGGEGCRRKGGEERWRKGRRGVVGVVCRVMTQAAEEVSRLDLELIDLHTQADFLKDEIVTLSYQLDQELGLMVRQPLARQKPMATDALQQLMARVEVPRCEVMHDIQAIVEPVQRRQDAAMESALGADSAPGADSALGAETGAETGVERGAERGAEAGADDLIVDLDLEFLLGNSSWHPVYDFKFVGDNLETCKVDYYAEVVQHTRLDLLGDVSVYLSSGGVNEKPSPDPQEKLFVDIKEPVRRVPMPRPMARMLVAEVAEEQDGKERSHRARRAAHSGSDHFGNQRVLLAEGTVVKSKGGPQRLCLASFELPSRIYHQVFANNPTAAYRAFYITNQSEFTLMNHATANVFIASQFIGASRLHDYCLPDAEVCLYGGIDEAVNVKCLTDGNETYNSTTGNLLVGNGKKETRSTKLHIHNTHEDVDINLIISYPFPSVKNEAIKVTVQDLTITKNLQTCTYHTDVLAAHKNQQTKFLHNETTGSVIEHRELKKKDEFDTVGLVYAIEYPKDQEITITF</sequence>
<keyword evidence="4" id="KW-1185">Reference proteome</keyword>
<proteinExistence type="predicted"/>
<dbReference type="Proteomes" id="UP000019763">
    <property type="component" value="Unassembled WGS sequence"/>
</dbReference>
<dbReference type="PANTHER" id="PTHR31005:SF8">
    <property type="entry name" value="DUF4139 DOMAIN-CONTAINING PROTEIN"/>
    <property type="match status" value="1"/>
</dbReference>
<dbReference type="Pfam" id="PF13598">
    <property type="entry name" value="DUF4139"/>
    <property type="match status" value="1"/>
</dbReference>
<reference evidence="3" key="1">
    <citation type="submission" date="2013-12" db="EMBL/GenBank/DDBJ databases">
        <authorList>
            <person name="Omoto C.K."/>
            <person name="Sibley D."/>
            <person name="Venepally P."/>
            <person name="Hadjithomas M."/>
            <person name="Karamycheva S."/>
            <person name="Brunk B."/>
            <person name="Roos D."/>
            <person name="Caler E."/>
            <person name="Lorenzi H."/>
        </authorList>
    </citation>
    <scope>NUCLEOTIDE SEQUENCE</scope>
</reference>
<feature type="compositionally biased region" description="Basic and acidic residues" evidence="1">
    <location>
        <begin position="298"/>
        <end position="313"/>
    </location>
</feature>
<feature type="compositionally biased region" description="Acidic residues" evidence="1">
    <location>
        <begin position="269"/>
        <end position="282"/>
    </location>
</feature>